<evidence type="ECO:0000313" key="2">
    <source>
        <dbReference type="EMBL" id="GJJ16294.1"/>
    </source>
</evidence>
<organism evidence="2 3">
    <name type="scientific">Clathrus columnatus</name>
    <dbReference type="NCBI Taxonomy" id="1419009"/>
    <lineage>
        <taxon>Eukaryota</taxon>
        <taxon>Fungi</taxon>
        <taxon>Dikarya</taxon>
        <taxon>Basidiomycota</taxon>
        <taxon>Agaricomycotina</taxon>
        <taxon>Agaricomycetes</taxon>
        <taxon>Phallomycetidae</taxon>
        <taxon>Phallales</taxon>
        <taxon>Clathraceae</taxon>
        <taxon>Clathrus</taxon>
    </lineage>
</organism>
<evidence type="ECO:0000313" key="3">
    <source>
        <dbReference type="Proteomes" id="UP001050691"/>
    </source>
</evidence>
<dbReference type="InterPro" id="IPR011333">
    <property type="entry name" value="SKP1/BTB/POZ_sf"/>
</dbReference>
<dbReference type="AlphaFoldDB" id="A0AAV5AT08"/>
<evidence type="ECO:0008006" key="4">
    <source>
        <dbReference type="Google" id="ProtNLM"/>
    </source>
</evidence>
<reference evidence="2" key="1">
    <citation type="submission" date="2021-10" db="EMBL/GenBank/DDBJ databases">
        <title>De novo Genome Assembly of Clathrus columnatus (Basidiomycota, Fungi) Using Illumina and Nanopore Sequence Data.</title>
        <authorList>
            <person name="Ogiso-Tanaka E."/>
            <person name="Itagaki H."/>
            <person name="Hosoya T."/>
            <person name="Hosaka K."/>
        </authorList>
    </citation>
    <scope>NUCLEOTIDE SEQUENCE</scope>
    <source>
        <strain evidence="2">MO-923</strain>
    </source>
</reference>
<dbReference type="Gene3D" id="3.30.710.10">
    <property type="entry name" value="Potassium Channel Kv1.1, Chain A"/>
    <property type="match status" value="1"/>
</dbReference>
<accession>A0AAV5AT08</accession>
<name>A0AAV5AT08_9AGAM</name>
<dbReference type="Proteomes" id="UP001050691">
    <property type="component" value="Unassembled WGS sequence"/>
</dbReference>
<dbReference type="EMBL" id="BPWL01000010">
    <property type="protein sequence ID" value="GJJ14747.1"/>
    <property type="molecule type" value="Genomic_DNA"/>
</dbReference>
<sequence length="316" mass="34945">MVLTSSRISHNNKENAHVKPCLKREIKGSLPRKRSHAVQPKTCLVPSRAASTLQTENLCSLLRENCKLSETPSKGSILQGKLRLPKTLRRPIFRPIAKQCLAAVEPGLARIPLEYIRQNLRNESERMYDAISKVVPKQNQDGTLPRAIEITTLDSSIELPTHILAVYSTPNATRKQISLHPVHSIILASQCAHLPPMLLISSNEPASLTLPVLPMRLPSPRTFNLLLRYLYTHRTSDILSALLPLPAHNCSDAAKMSSRLASAYNSPTLISLVSAVHGFWSNVAALGIFEDPLWEVIDFSWEVLLGALESKMNPGA</sequence>
<gene>
    <name evidence="1" type="ORF">Clacol_009015</name>
    <name evidence="2" type="ORF">Clacol_010591</name>
</gene>
<proteinExistence type="predicted"/>
<keyword evidence="3" id="KW-1185">Reference proteome</keyword>
<dbReference type="EMBL" id="BPWL01000018">
    <property type="protein sequence ID" value="GJJ16294.1"/>
    <property type="molecule type" value="Genomic_DNA"/>
</dbReference>
<protein>
    <recommendedName>
        <fullName evidence="4">BTB domain-containing protein</fullName>
    </recommendedName>
</protein>
<evidence type="ECO:0000313" key="1">
    <source>
        <dbReference type="EMBL" id="GJJ14747.1"/>
    </source>
</evidence>
<comment type="caution">
    <text evidence="2">The sequence shown here is derived from an EMBL/GenBank/DDBJ whole genome shotgun (WGS) entry which is preliminary data.</text>
</comment>